<feature type="region of interest" description="Disordered" evidence="2">
    <location>
        <begin position="345"/>
        <end position="390"/>
    </location>
</feature>
<dbReference type="Gene3D" id="3.40.630.190">
    <property type="entry name" value="LCP protein"/>
    <property type="match status" value="1"/>
</dbReference>
<comment type="similarity">
    <text evidence="1">Belongs to the LytR/CpsA/Psr (LCP) family.</text>
</comment>
<protein>
    <submittedName>
        <fullName evidence="5">LCP family protein</fullName>
    </submittedName>
</protein>
<evidence type="ECO:0000313" key="5">
    <source>
        <dbReference type="EMBL" id="USS87858.1"/>
    </source>
</evidence>
<dbReference type="InterPro" id="IPR050922">
    <property type="entry name" value="LytR/CpsA/Psr_CW_biosynth"/>
</dbReference>
<evidence type="ECO:0000256" key="3">
    <source>
        <dbReference type="SAM" id="Phobius"/>
    </source>
</evidence>
<dbReference type="RefSeq" id="WP_252797148.1">
    <property type="nucleotide sequence ID" value="NZ_CP097118.1"/>
</dbReference>
<name>A0ABY5BTS4_9LACO</name>
<reference evidence="5" key="1">
    <citation type="submission" date="2022-05" db="EMBL/GenBank/DDBJ databases">
        <authorList>
            <person name="Oliphant S.A."/>
            <person name="Watson-Haigh N.S."/>
            <person name="Sumby K.M."/>
            <person name="Gardner J.M."/>
            <person name="Jiranek V."/>
        </authorList>
    </citation>
    <scope>NUCLEOTIDE SEQUENCE</scope>
    <source>
        <strain evidence="5">KI11_C11</strain>
    </source>
</reference>
<feature type="compositionally biased region" description="Basic and acidic residues" evidence="2">
    <location>
        <begin position="1"/>
        <end position="13"/>
    </location>
</feature>
<keyword evidence="3" id="KW-0472">Membrane</keyword>
<evidence type="ECO:0000259" key="4">
    <source>
        <dbReference type="Pfam" id="PF03816"/>
    </source>
</evidence>
<dbReference type="PANTHER" id="PTHR33392">
    <property type="entry name" value="POLYISOPRENYL-TEICHOIC ACID--PEPTIDOGLYCAN TEICHOIC ACID TRANSFERASE TAGU"/>
    <property type="match status" value="1"/>
</dbReference>
<proteinExistence type="inferred from homology"/>
<sequence>MTEKRNNQPDKRTGRNHFMNESQKPQQPTPKRSNQPKRPDPNAIEWHPKAWAWMAGLLILGLAIIAFAFFQYQRVSSTLNSTYSGGKNSRNVSKIIKQRKPFTVLLMGTDTGELGRTDKGRTDSMILATVNPNTKQTTFTSIPRDTKVVVPGDSQPYEKINAAYTIGGADTATEVVHKFFNVPVDFYAVVNMKGIKQMVNAVGGVDITPNLTFDYEGISVKKGKTEHMNGQTALQYSRMRYQDPLGDYGRQIRQRQVLNAILQKGLTIGNVGRYGEILKSLKGNLQTNLTFDDMVTIAGSYKDATKNLTQTALQCDNATVDGLSYQVAPNKEQLKVSNEIRKSLELPTESSLTSSQREVNSNEQDGEEEDDGSFFNGMDSVNNNNELPKN</sequence>
<dbReference type="Pfam" id="PF03816">
    <property type="entry name" value="LytR_cpsA_psr"/>
    <property type="match status" value="1"/>
</dbReference>
<feature type="region of interest" description="Disordered" evidence="2">
    <location>
        <begin position="1"/>
        <end position="43"/>
    </location>
</feature>
<dbReference type="PANTHER" id="PTHR33392:SF6">
    <property type="entry name" value="POLYISOPRENYL-TEICHOIC ACID--PEPTIDOGLYCAN TEICHOIC ACID TRANSFERASE TAGU"/>
    <property type="match status" value="1"/>
</dbReference>
<gene>
    <name evidence="5" type="ORF">M3M39_07105</name>
</gene>
<feature type="compositionally biased region" description="Polar residues" evidence="2">
    <location>
        <begin position="379"/>
        <end position="390"/>
    </location>
</feature>
<evidence type="ECO:0000256" key="1">
    <source>
        <dbReference type="ARBA" id="ARBA00006068"/>
    </source>
</evidence>
<keyword evidence="3" id="KW-0812">Transmembrane</keyword>
<keyword evidence="3" id="KW-1133">Transmembrane helix</keyword>
<feature type="domain" description="Cell envelope-related transcriptional attenuator" evidence="4">
    <location>
        <begin position="121"/>
        <end position="264"/>
    </location>
</feature>
<dbReference type="EMBL" id="CP097118">
    <property type="protein sequence ID" value="USS87858.1"/>
    <property type="molecule type" value="Genomic_DNA"/>
</dbReference>
<dbReference type="NCBIfam" id="TIGR00350">
    <property type="entry name" value="lytR_cpsA_psr"/>
    <property type="match status" value="1"/>
</dbReference>
<dbReference type="InterPro" id="IPR004474">
    <property type="entry name" value="LytR_CpsA_psr"/>
</dbReference>
<evidence type="ECO:0000256" key="2">
    <source>
        <dbReference type="SAM" id="MobiDB-lite"/>
    </source>
</evidence>
<organism evidence="5 6">
    <name type="scientific">Fructilactobacillus hinvesii</name>
    <dbReference type="NCBI Taxonomy" id="2940300"/>
    <lineage>
        <taxon>Bacteria</taxon>
        <taxon>Bacillati</taxon>
        <taxon>Bacillota</taxon>
        <taxon>Bacilli</taxon>
        <taxon>Lactobacillales</taxon>
        <taxon>Lactobacillaceae</taxon>
        <taxon>Fructilactobacillus</taxon>
    </lineage>
</organism>
<dbReference type="Proteomes" id="UP001057025">
    <property type="component" value="Chromosome"/>
</dbReference>
<accession>A0ABY5BTS4</accession>
<feature type="compositionally biased region" description="Low complexity" evidence="2">
    <location>
        <begin position="345"/>
        <end position="355"/>
    </location>
</feature>
<feature type="compositionally biased region" description="Polar residues" evidence="2">
    <location>
        <begin position="19"/>
        <end position="33"/>
    </location>
</feature>
<feature type="transmembrane region" description="Helical" evidence="3">
    <location>
        <begin position="50"/>
        <end position="70"/>
    </location>
</feature>
<keyword evidence="6" id="KW-1185">Reference proteome</keyword>
<evidence type="ECO:0000313" key="6">
    <source>
        <dbReference type="Proteomes" id="UP001057025"/>
    </source>
</evidence>